<dbReference type="SUPFAM" id="SSF53901">
    <property type="entry name" value="Thiolase-like"/>
    <property type="match status" value="1"/>
</dbReference>
<protein>
    <recommendedName>
        <fullName evidence="16">Non-ribosomal peptide synthetase</fullName>
    </recommendedName>
</protein>
<dbReference type="CDD" id="cd05930">
    <property type="entry name" value="A_NRPS"/>
    <property type="match status" value="1"/>
</dbReference>
<dbReference type="FunFam" id="1.10.1200.10:FF:000016">
    <property type="entry name" value="Non-ribosomal peptide synthase"/>
    <property type="match status" value="1"/>
</dbReference>
<feature type="region of interest" description="Disordered" evidence="11">
    <location>
        <begin position="1562"/>
        <end position="1638"/>
    </location>
</feature>
<reference evidence="14 15" key="1">
    <citation type="submission" date="2018-01" db="EMBL/GenBank/DDBJ databases">
        <title>The whole genome sequencing and assembly of Paenibacillus chitinolyticus KCCM 41400 strain.</title>
        <authorList>
            <person name="Kim J.-Y."/>
            <person name="Park M.-K."/>
            <person name="Lee Y.-J."/>
            <person name="Yi H."/>
            <person name="Bahn Y.-S."/>
            <person name="Kim J.F."/>
            <person name="Lee D.-W."/>
        </authorList>
    </citation>
    <scope>NUCLEOTIDE SEQUENCE [LARGE SCALE GENOMIC DNA]</scope>
    <source>
        <strain evidence="14 15">KCCM 41400</strain>
    </source>
</reference>
<evidence type="ECO:0000256" key="9">
    <source>
        <dbReference type="ARBA" id="ARBA00023194"/>
    </source>
</evidence>
<dbReference type="Gene3D" id="3.30.559.30">
    <property type="entry name" value="Nonribosomal peptide synthetase, condensation domain"/>
    <property type="match status" value="4"/>
</dbReference>
<keyword evidence="9" id="KW-0045">Antibiotic biosynthesis</keyword>
<dbReference type="GO" id="GO:0008483">
    <property type="term" value="F:transaminase activity"/>
    <property type="evidence" value="ECO:0007669"/>
    <property type="project" value="InterPro"/>
</dbReference>
<dbReference type="InterPro" id="IPR018201">
    <property type="entry name" value="Ketoacyl_synth_AS"/>
</dbReference>
<evidence type="ECO:0000256" key="1">
    <source>
        <dbReference type="ARBA" id="ARBA00001957"/>
    </source>
</evidence>
<dbReference type="SMART" id="SM00823">
    <property type="entry name" value="PKS_PP"/>
    <property type="match status" value="6"/>
</dbReference>
<dbReference type="GO" id="GO:0016874">
    <property type="term" value="F:ligase activity"/>
    <property type="evidence" value="ECO:0007669"/>
    <property type="project" value="UniProtKB-KW"/>
</dbReference>
<keyword evidence="4" id="KW-0597">Phosphoprotein</keyword>
<dbReference type="Pfam" id="PF02801">
    <property type="entry name" value="Ketoacyl-synt_C"/>
    <property type="match status" value="1"/>
</dbReference>
<dbReference type="CDD" id="cd00833">
    <property type="entry name" value="PKS"/>
    <property type="match status" value="1"/>
</dbReference>
<feature type="domain" description="Carrier" evidence="12">
    <location>
        <begin position="3804"/>
        <end position="3879"/>
    </location>
</feature>
<dbReference type="CDD" id="cd19531">
    <property type="entry name" value="LCL_NRPS-like"/>
    <property type="match status" value="4"/>
</dbReference>
<dbReference type="RefSeq" id="WP_129112541.1">
    <property type="nucleotide sequence ID" value="NZ_CP026520.1"/>
</dbReference>
<dbReference type="PROSITE" id="PS50075">
    <property type="entry name" value="CARRIER"/>
    <property type="match status" value="6"/>
</dbReference>
<dbReference type="SUPFAM" id="SSF53383">
    <property type="entry name" value="PLP-dependent transferases"/>
    <property type="match status" value="1"/>
</dbReference>
<dbReference type="FunFam" id="3.40.50.12780:FF:000012">
    <property type="entry name" value="Non-ribosomal peptide synthetase"/>
    <property type="match status" value="2"/>
</dbReference>
<dbReference type="InterPro" id="IPR000873">
    <property type="entry name" value="AMP-dep_synth/lig_dom"/>
</dbReference>
<feature type="domain" description="Carrier" evidence="12">
    <location>
        <begin position="5909"/>
        <end position="5983"/>
    </location>
</feature>
<dbReference type="GeneID" id="95378446"/>
<evidence type="ECO:0000313" key="15">
    <source>
        <dbReference type="Proteomes" id="UP000288943"/>
    </source>
</evidence>
<dbReference type="PROSITE" id="PS00012">
    <property type="entry name" value="PHOSPHOPANTETHEINE"/>
    <property type="match status" value="4"/>
</dbReference>
<dbReference type="SMART" id="SM01294">
    <property type="entry name" value="PKS_PP_betabranch"/>
    <property type="match status" value="1"/>
</dbReference>
<dbReference type="Gene3D" id="2.30.38.10">
    <property type="entry name" value="Luciferase, Domain 3"/>
    <property type="match status" value="3"/>
</dbReference>
<dbReference type="InterPro" id="IPR015421">
    <property type="entry name" value="PyrdxlP-dep_Trfase_major"/>
</dbReference>
<dbReference type="Pfam" id="PF00109">
    <property type="entry name" value="ketoacyl-synt"/>
    <property type="match status" value="1"/>
</dbReference>
<sequence>MEQYLTLIDIFQDRRGQAEKGITYISGDRDELYESYGELFEHALQALHYLQSRGMEPGDELLMQIDENRTFLHVFWGCLLGGIVPVPVTVGSNDEHKMKLFKIWDTLRRPYLISDAKVLGSLEKYARQQGLEQAFGVLAQKALPTESLDYGSEAKGIIYPVEPDRLAFIQFSSGSTGDPKGVMLTHENLVHNIRDAAAESELDDNDAYLGWMPLTHDLGLIAFHLTCVIGNVNQFIMPTALFIRRPSLWLKKASEHRVTLICSPNFGYKFFLDQYKPEAAKDWDLSRIRIIYNGAEPISTEVCDRFLSAMAVHGLRRSAMFCVYGMAEACVGVAHPPLNEGIKAVHLNREHLTIGEAVVPVAPEERCCVTFVDVGYPMASCDFRICDDNHLPLPDDVIGHIQICGKNVTSGYYNNPQATAKAMTKDGWLVTGDLGFMRSGRLIITGRAKDIIFVNGQNVYPHDMERVAEEVDGVELGKVAVCGVRDPGTGQDRIVLFVIYTKKPENFVPLIVKLRHHLNERGGWEVRDVVPVRRLPKTTSGKVQRYKLAQQYMAGEFDEVSGRLAGLLLAARAAKPKALARSEAEQKLLALCKRVLQTEEIGTDESYFELGANSLQLTQLAEALEGEFGKPIPVTDFFSYPTIAKLAAHLAADPAQKAPVKLEAGPMDDPGDRDIAIIGMAGKFPQADTLEQFWEHAAQGYDAIGPYGDARKRDADVFMAKLQREPGQWEAVEGGYLDEIDTFDYAFFKLTPREASLMDPNQRLFLQTAWSALEDAGYGGAKMAGARTGVYVGFSKTSFDYERLLTEAEPEALPRFIIGNLPSVISSRIAYLLDLKGPAVTVDTACSSSLSAVHLACRALMNGDCDMAVAGGVKTILLPIRAGIGMESADGRARAFDRESDGTGAGEGVGAVILKPLRRAVQDGDRIVAVIKGSAMNQDGSTIGISAPNALAQADVIAQAWRNARVDPETITYIEAHGTGTQLGDPVEIEGISQAFGRYTERKQFCAVSTVKTNIGHLYEAAGIAGLIKAVLSLRHRQIAPLVHFRAPNRQIRFEDSPVYPNVSLTDWEPQGFPRRCGVSSFGFSGTNCHVVLEEYKPREEAAEAGAGGTAPDGALLLVLSARTDSALKALIGRYAERFERSPDLDMHSVCFTASTGRSTFVHRLAIAAANPGALRDSLLRLHREGIADEGVFSGQIGTVSGYGEPAREVPGGPEAAGPFSAGEGGAAPTLETAEEAARLAEAFVRGEPIDWEQLYAQGQRQRVSLPSYPFEGKRCWIQIAETPQRRREETGSLTMEEGQVNGVSTLHEQLSHAGAAADSARHSEVAQTLAQMISDVSHLEMNELHPRTHFLELGLDSINLTQVRQGIKDVFGLDIPMSRFFENLTSLEQVAEYIVHHLPDNASSGTQNGIDRSGRPTGDAVPHRADVLSAAAGQSGTTEGLPAFLPISAAPRQDGQAAHDIHAGLAAVSSLGQAAAAANTRSGRTPADAERSGGAEAQPGWNGPPSAEALRQTAPEPTGGWHHPPSVAFVHALRPIMEQQLHIIARQLDVLQPPSFVAPESPEYAAGTEPPAFPAAVPHAHSVDARSEAAAAGGSPYVAAPSTVSGGDHGTDGDSSEPARAATADSEGGQPFRPYRPIDVKARETLPLRQEQHLRDLIDRYTARTGQTKAYTQKYRAVYANNRNVAGFRLVLKEMVYQLVAERAEGSKIWDLDGNEYIDLTMGFGVNLFGHDPAFIREHIDKALRSGMCLGPMSNLAGQVAEGICRMTGVERIALFNSGTEAVMVALRLARAATGRSKVVLFAGSYHGTFDGVLALARPGGDRERSMPLAPGVPAGMVDDIVVLPYGTETALAYIREHAHELAAVLVEPVQSRRPDLQPRPFLAAVREATEQAGAALIFDEVITGFRLHPGGAQAWFGIEADLVTYGKVIGGGLPIGIVGGRAAFMDGIDGGMWDFGDGSYPQNEERRTFVAGTFCHHPLAMAASLAVLERLERDGEKLQVELNARTADLAETLNRFFTEEKVPIRIDYFGSLFRFVLKGDLELFYYHMLDQGIYIWEGRNCFLSTAHTETDIACIVQAVKNSVAALRHGGFLPDSPPDGPDPGKLPLPERPVHDQDIVIPLTPEQKQLWFASASSRENPHVLHESALIRLRGPLHLQAWSESVHTLMHRHEALRTYMGVDGETQVIASSLKAQIKLLDVSGDDDLSRERQKSAWLKQGIETPFRLSESEPLFRIRFLKLEEEEHLALFTFHHLIADGWSIVVFMRELASIYSALVRKERYRLPEAAVFQDYAAWQRLRMAESRSAEASAFWTGELSGPLSVLELPSPLRGVTVPGLEGGRYTAVLEGGLVQSLKTLSIRLGSSLFVTLLSGFKILLHRLTGDSRLTVGVPTAGQAQMDAFSLMGHCVNVLPVVSRIQHETTFEDFAGAVKESMRRLEAYQAYSFAALAEQGLRHLPVINVVFNMDRPLPKLRFHELDTELLPSPVTASKYELFVNVTEANKELRVDFDYNAGLFEPDVIAHWFRYWVKILNEITKRSSQPLAEISLLDMDETRQIYKHWSSLADRDGGCPCVLDAFGRTAPAGTAGELHIAAQGLLNPQSMREAARTGEWVYHAPGGELKRIGPISAFARIRGRLINLRQLETHLLRVCNLEACVIRVWEDSAAGGAATLTAYVVPDPSAPWEEEALKRRWSEALPDYAQPGQVMLMKALPLLADGEPDWERLPAPSMPGADLMPEMGEGPDDGVEAELIRMWQEVLGVSTVRAHDPFFQLGGDSLTATVLLSRIRKTFGVQIPLGELFHRQTVDALAQYIRGGEKQAFSPIEPVEAHPHYPASPGQRRMYLLQQQEGGTTYNVSGCLHLEGDLRVPSFIEALHEAAGRHESLRTCLKLEGGEVVQVIQPELVLHVPVTQAEASELEAISRRFIRPFRLEEAPLIRAELLDFGNRRYALLVDVHHAAADGFSMAALLDEVLQAYQGRQLKPVRVQYKDFAAWQRRQLAQGTYREQEAYWLQTLGGELPVLDMPADFSRTQTQSFEGGAVSLTLTPQLTDALRQLAANSGTTLYMVLLAAYFALLSQYTGQDEIIVGTPVSGRRHADTETAVGMFVNTLALRGRLQASQSFGELLQHVKALALAAFERQDYPFDELLDKLNPVRDLSRNPVFDTMFMFQNEAVQPSRAGALTYKVEEINPGISKFDFSLQVTKDPTDGETLQCTWEYAVRLFVPETIRLLAKRYIRILEVVSADPAVRLTGIDLLTDAEKERLLDAGNGADCPAVPEFTVQGLFEKQAFATPDRAAVVFDGQTVSYGELNRQANRLAHKLQALGAGPNTLIGICLDRSPSLPAALLAVLKSGGAYVPLDPSLPDERLRYMTERAELRVLVTVQAYAERFGGLRDLSVVCLDTEAGALLSQSDANPRSEADGEHLMYVIYTSGSTGMPKGASVYRSGFASLMRWYTGEFGMSAADKLLVITSPSFDLTQKNIFAPLLTGGQLILPPAGPYDARQIVSLIERHGITLLNGTPSAFYPLLDVSAPAQFAPLATLRHLFLGGEPIAADRLAPWLKSDACLAEVVNTYGPTECTDVTVFARLPAITALAGKRVPIGRPVPGTRVYILNAELGLVPAGTPGELCIAGAQVGGGYVGDPQQTAAKFVPNPYGGEQCPVIYRTGDLARFLPDGTIDYLGRIDHQVKVRGYRIEPGEIEAVLRHDIGAADAVVLAREVRPGDRQLIAYAVPRVSSKEAAMPPKALAALWRSELRRRLPEYMVPWPLVIMDAFPLTPNGKIDRSALPAPDVDLAERSGEGTEAPRTVMEARLAELWREVLGAEAVGIRDHFFEIGGHSLRAAALTARIHQALQVEVPMRMVFEHPTVESLAQAMEELQPNPYAGIPAAGEQESYPVSSAQKRLYVLSQLETDGFGYNMPGVLHLEGEPDAARLEQAFRALIRRHEALRTAFTLHDGVPMQRIAPKEAPPEFTLPRIRVQGEEEALQAARAFIRPFDLEQAPLLRAALVDEGANRHRLLVDMHHIVSDGVSTAILLEELSRLYNGEGEGEALPELRIQYKDYAVWQQSEAGSERVRAQEAYWLERLKGELPMLDLPADRTRPAVFRYTGGVVRFTLGAERTTGLKRMALRTGATLYMVLLAAYSTLLSKYSGQEEVIVGTPVAGRPHAELERVMGMFVNTLALRTYPSADKPFEAYVREVKELALEAYAHQDYPFEELVEKLNVRRDMSRNPLFDTMFAWQGEGGAVPELAGLKASADEADYRSAKFDLTLDAEEQGDELLFRLEYCDVLYERKTAERMAGHFVQLIDAALADPQAKLSALSMLTPEERTQVLESFNDTTRAYSPDDSMTIHGLLERQAARTPDRPAVVSGKRQWSYRELNERANRLARTLQAKGVGRESLVGILAERSPEMIAAALAVMKAGGAYVPIDPDYPEARIRYMLEDAGVSLLLAQSPLRNRVAFGGEWLLLDDPQSFSGDGSNLEGSVEPGDLAYVIYTSGTTGQPKGVLVEHAGVCNYKLFYDEALKVCEQDRVLLFASFSFDAACSEMTMSLFGGAALYVPDASVIADYRLLEQYVRDNGITVATLPPTYAAYLNPVHMPSLTRLITAGSASSPVLARRWSGFVRYFNNYGPTEDSICSTAWPYSTLDDTAKTVPIGRPIANHQVYILGADQSIMPVGIPGELCVSGIGLARGYLNRPELTAEKFVPVPFAPERRMYRTGDLARWLPDGNLEYMGRIDDQVKIRGYRIELGDVLTQLNRLPSVREALIVAHADKAGAVELCAYFTAEKTWSTGELRQALLQELPAYMVPTYAVQLAAFPLTPNGKIDRSALPAPDVDLAERSGGGTEAPRTVMEARLAELWREVLGAEAVGIRDHFFEIGGHSLRAAALTARIHQALQVEVPMRMVFEHPTVESLAQAMEELQPNPYAGIPAAGEQESYPVSSAQKRLYVLSQLETDGFGYNMPGVLHLEGEPDAARLEQAFRALIRRHEALRTAFTLHDGVPMQRIAPKEAPPEFTLPRIRVQGEEEALQAARAFIRPFDLEQAPLLRAALVDEGANRHRLLVDMHHIVSDGVSTAILLEELSRLYNGEGEGEALPELRIQYKDYAVWQQSEAGSERVRAQEAYWLERLKGELPMLDLPADRTRPAVFRYTGGVVRFTLGAERTTGLKRMALRTGATLYMVLLAAYSTLLSKYSGQEEVIVGTPVAGRPHAELERVMGMFVNTLALRTYPSADKPFEAYVREVKELALEAYAHQDYPFEELVEKLNVRRDMSRNPLFDTMFAWQGEGGAVPELAGLKASADEADYRSAKFDLTLDAEEQGDELVFRLEYCDALYERKTAERMAGHFVQLIDAALADPQAKLSALSMLTPEERSGLLDHFANAGLEAGRGMAGVFHEAFTAQAARIPEQTAVVYRDERLSYRELDERSNRLARKLQACGVGRETLVGILAGRSPLLLVAVLAVWKAGGAYVPLDPDYPPERIRFMLEDSGASVLLTEAALEPRLEVILAGNEAGTAVLALDDEAIYDDHGSDVAVINRPGDLAYLIYTSGTTGRPKGVMIEHQSLMNTAEGYRREYRLDQFPVRLLQLASFSFDVFVGDLARALYNGGMMVICPKDDRLDPNRLHHWIQAYEVNVFESTPALIVPFMQYVADRGLDLGAMKLLITSSDSCNVADYRALQERFGAQIRIINAYGVTEAAIDSSYYDQPLKRLPDAGHVPIGRPLLNARFYILDSQLRPVPVGVLGELCIGGAGVARGYWNLPDLTGEKFVPNPFVPGERLYRTGDSARWLPDGDVDFIGRLDDQVKIRGHRIELGEVEARLMKQSSILEAVVAGKESIHGQKQLCAYIVANGVIFPGALRKELAEELPDYMIPSAWVQLDRLPLTPNGKVDRKALPAPNREENPDAAYAAPHTKLQRTLTEIWQKLLGAEKIGIDDNFFERGGHSLTAIQLIAQAQAAGIPIGIHHIFQGQTIRKLSALLEQPAEVNLQPAETVQESERRLKQAFGLRSRFVTEESEDGLRVTLNMEPCHGVKVSELLAFIRAELAPNLHPHYLTTGESADDSFAEGRDAAIEQLVPLAISEKSPAEIKRRVKKELSRIQVLHEALQSDINAGAVECRYALAPAQEYHLERPQCSGTVIRLDVLGLEADRLSEAVRSLLARHSLLRSVLVRGEQDWMWEQRAVPAQLTLPAVDLSDCSKADQRELLGRLLPKLFTEPYRLSDRLLYRMALVRLNWREHWLLLPCSHLIYDETSGSILESELLEAYRRLDSRSEEDLTAWPQLRTPGAETGTAGMPADGYPAYVAQVRKGPQHIGDDELVQLFQLEDFDAGLELVNESIRAPLGQGYTKAELRWDMSEFEELASVNWGVWSLQLAGRFFRSYLQLAAVPVWMTHYGRHYENNAFFKTVGECIDQIPLLLTGTEADSESVREKIQTAAARNINFLNLVYNEQTASNYPKSRHLLRKGLDSIAIVYNHLGESEDAAYLFEEAEAAGGESQAQQSPVLHFTSQHQGSVWQISVTLPYREEKETIMEVLEKELQALVASLHSVKEPV</sequence>
<dbReference type="FunFam" id="3.30.300.30:FF:000010">
    <property type="entry name" value="Enterobactin synthetase component F"/>
    <property type="match status" value="2"/>
</dbReference>
<evidence type="ECO:0000256" key="7">
    <source>
        <dbReference type="ARBA" id="ARBA00022737"/>
    </source>
</evidence>
<dbReference type="InterPro" id="IPR016039">
    <property type="entry name" value="Thiolase-like"/>
</dbReference>
<comment type="cofactor">
    <cofactor evidence="1">
        <name>pantetheine 4'-phosphate</name>
        <dbReference type="ChEBI" id="CHEBI:47942"/>
    </cofactor>
</comment>
<dbReference type="GO" id="GO:0005829">
    <property type="term" value="C:cytosol"/>
    <property type="evidence" value="ECO:0007669"/>
    <property type="project" value="TreeGrafter"/>
</dbReference>
<dbReference type="SMART" id="SM00825">
    <property type="entry name" value="PKS_KS"/>
    <property type="match status" value="1"/>
</dbReference>
<evidence type="ECO:0000259" key="13">
    <source>
        <dbReference type="PROSITE" id="PS52004"/>
    </source>
</evidence>
<evidence type="ECO:0000256" key="4">
    <source>
        <dbReference type="ARBA" id="ARBA00022553"/>
    </source>
</evidence>
<keyword evidence="10" id="KW-0511">Multifunctional enzyme</keyword>
<dbReference type="NCBIfam" id="NF003417">
    <property type="entry name" value="PRK04813.1"/>
    <property type="match status" value="5"/>
</dbReference>
<dbReference type="SUPFAM" id="SSF47336">
    <property type="entry name" value="ACP-like"/>
    <property type="match status" value="6"/>
</dbReference>
<dbReference type="InterPro" id="IPR005814">
    <property type="entry name" value="Aminotrans_3"/>
</dbReference>
<dbReference type="InterPro" id="IPR015422">
    <property type="entry name" value="PyrdxlP-dep_Trfase_small"/>
</dbReference>
<feature type="domain" description="Ketosynthase family 3 (KS3)" evidence="13">
    <location>
        <begin position="672"/>
        <end position="1095"/>
    </location>
</feature>
<dbReference type="Pfam" id="PF00668">
    <property type="entry name" value="Condensation"/>
    <property type="match status" value="5"/>
</dbReference>
<dbReference type="Pfam" id="PF00550">
    <property type="entry name" value="PP-binding"/>
    <property type="match status" value="6"/>
</dbReference>
<dbReference type="InterPro" id="IPR001242">
    <property type="entry name" value="Condensation_dom"/>
</dbReference>
<dbReference type="GO" id="GO:0004315">
    <property type="term" value="F:3-oxoacyl-[acyl-carrier-protein] synthase activity"/>
    <property type="evidence" value="ECO:0007669"/>
    <property type="project" value="InterPro"/>
</dbReference>
<dbReference type="CDD" id="cd00610">
    <property type="entry name" value="OAT_like"/>
    <property type="match status" value="1"/>
</dbReference>
<dbReference type="InterPro" id="IPR020806">
    <property type="entry name" value="PKS_PP-bd"/>
</dbReference>
<dbReference type="InterPro" id="IPR023213">
    <property type="entry name" value="CAT-like_dom_sf"/>
</dbReference>
<dbReference type="NCBIfam" id="TIGR01733">
    <property type="entry name" value="AA-adenyl-dom"/>
    <property type="match status" value="3"/>
</dbReference>
<dbReference type="Gene3D" id="1.10.1200.10">
    <property type="entry name" value="ACP-like"/>
    <property type="match status" value="6"/>
</dbReference>
<proteinExistence type="inferred from homology"/>
<dbReference type="InterPro" id="IPR010071">
    <property type="entry name" value="AA_adenyl_dom"/>
</dbReference>
<dbReference type="Pfam" id="PF13193">
    <property type="entry name" value="AMP-binding_C"/>
    <property type="match status" value="1"/>
</dbReference>
<evidence type="ECO:0000256" key="5">
    <source>
        <dbReference type="ARBA" id="ARBA00022598"/>
    </source>
</evidence>
<dbReference type="Gene3D" id="3.90.1150.10">
    <property type="entry name" value="Aspartate Aminotransferase, domain 1"/>
    <property type="match status" value="1"/>
</dbReference>
<dbReference type="InterPro" id="IPR015424">
    <property type="entry name" value="PyrdxlP-dep_Trfase"/>
</dbReference>
<dbReference type="OrthoDB" id="9765680at2"/>
<dbReference type="GO" id="GO:0044550">
    <property type="term" value="P:secondary metabolite biosynthetic process"/>
    <property type="evidence" value="ECO:0007669"/>
    <property type="project" value="UniProtKB-ARBA"/>
</dbReference>
<dbReference type="GO" id="GO:0030170">
    <property type="term" value="F:pyridoxal phosphate binding"/>
    <property type="evidence" value="ECO:0007669"/>
    <property type="project" value="InterPro"/>
</dbReference>
<dbReference type="KEGG" id="pchi:PC41400_27020"/>
<evidence type="ECO:0000259" key="12">
    <source>
        <dbReference type="PROSITE" id="PS50075"/>
    </source>
</evidence>
<dbReference type="Pfam" id="PF00501">
    <property type="entry name" value="AMP-binding"/>
    <property type="match status" value="4"/>
</dbReference>
<dbReference type="InterPro" id="IPR020845">
    <property type="entry name" value="AMP-binding_CS"/>
</dbReference>
<dbReference type="PROSITE" id="PS00455">
    <property type="entry name" value="AMP_BINDING"/>
    <property type="match status" value="4"/>
</dbReference>
<feature type="domain" description="Carrier" evidence="12">
    <location>
        <begin position="2742"/>
        <end position="2817"/>
    </location>
</feature>
<dbReference type="PANTHER" id="PTHR45527:SF1">
    <property type="entry name" value="FATTY ACID SYNTHASE"/>
    <property type="match status" value="1"/>
</dbReference>
<dbReference type="FunFam" id="2.30.38.10:FF:000001">
    <property type="entry name" value="Non-ribosomal peptide synthetase PvdI"/>
    <property type="match status" value="2"/>
</dbReference>
<dbReference type="GO" id="GO:0017000">
    <property type="term" value="P:antibiotic biosynthetic process"/>
    <property type="evidence" value="ECO:0007669"/>
    <property type="project" value="UniProtKB-KW"/>
</dbReference>
<accession>A0A410X3E0</accession>
<dbReference type="GO" id="GO:0006633">
    <property type="term" value="P:fatty acid biosynthetic process"/>
    <property type="evidence" value="ECO:0007669"/>
    <property type="project" value="InterPro"/>
</dbReference>
<dbReference type="Gene3D" id="3.30.300.30">
    <property type="match status" value="5"/>
</dbReference>
<dbReference type="InterPro" id="IPR014031">
    <property type="entry name" value="Ketoacyl_synth_C"/>
</dbReference>
<dbReference type="Gene3D" id="3.30.559.10">
    <property type="entry name" value="Chloramphenicol acetyltransferase-like domain"/>
    <property type="match status" value="5"/>
</dbReference>
<dbReference type="Gene3D" id="3.40.50.12780">
    <property type="entry name" value="N-terminal domain of ligase-like"/>
    <property type="match status" value="1"/>
</dbReference>
<dbReference type="InterPro" id="IPR042099">
    <property type="entry name" value="ANL_N_sf"/>
</dbReference>
<dbReference type="SUPFAM" id="SSF52777">
    <property type="entry name" value="CoA-dependent acyltransferases"/>
    <property type="match status" value="9"/>
</dbReference>
<dbReference type="FunFam" id="1.10.1200.10:FF:000005">
    <property type="entry name" value="Nonribosomal peptide synthetase 1"/>
    <property type="match status" value="3"/>
</dbReference>
<comment type="similarity">
    <text evidence="2">Belongs to the ATP-dependent AMP-binding enzyme family.</text>
</comment>
<dbReference type="InterPro" id="IPR025110">
    <property type="entry name" value="AMP-bd_C"/>
</dbReference>
<dbReference type="EMBL" id="CP026520">
    <property type="protein sequence ID" value="QAV21129.1"/>
    <property type="molecule type" value="Genomic_DNA"/>
</dbReference>
<dbReference type="SUPFAM" id="SSF56801">
    <property type="entry name" value="Acetyl-CoA synthetase-like"/>
    <property type="match status" value="5"/>
</dbReference>
<evidence type="ECO:0000256" key="3">
    <source>
        <dbReference type="ARBA" id="ARBA00022450"/>
    </source>
</evidence>
<feature type="compositionally biased region" description="Low complexity" evidence="11">
    <location>
        <begin position="1590"/>
        <end position="1607"/>
    </location>
</feature>
<dbReference type="Gene3D" id="3.40.47.10">
    <property type="match status" value="1"/>
</dbReference>
<dbReference type="PROSITE" id="PS00606">
    <property type="entry name" value="KS3_1"/>
    <property type="match status" value="1"/>
</dbReference>
<feature type="region of interest" description="Disordered" evidence="11">
    <location>
        <begin position="1478"/>
        <end position="1523"/>
    </location>
</feature>
<dbReference type="Pfam" id="PF22621">
    <property type="entry name" value="CurL-like_PKS_C"/>
    <property type="match status" value="1"/>
</dbReference>
<evidence type="ECO:0000256" key="11">
    <source>
        <dbReference type="SAM" id="MobiDB-lite"/>
    </source>
</evidence>
<dbReference type="GO" id="GO:0043041">
    <property type="term" value="P:amino acid activation for nonribosomal peptide biosynthetic process"/>
    <property type="evidence" value="ECO:0007669"/>
    <property type="project" value="TreeGrafter"/>
</dbReference>
<organism evidence="14 15">
    <name type="scientific">Paenibacillus chitinolyticus</name>
    <dbReference type="NCBI Taxonomy" id="79263"/>
    <lineage>
        <taxon>Bacteria</taxon>
        <taxon>Bacillati</taxon>
        <taxon>Bacillota</taxon>
        <taxon>Bacilli</taxon>
        <taxon>Bacillales</taxon>
        <taxon>Paenibacillaceae</taxon>
        <taxon>Paenibacillus</taxon>
    </lineage>
</organism>
<dbReference type="InterPro" id="IPR049704">
    <property type="entry name" value="Aminotrans_3_PPA_site"/>
</dbReference>
<gene>
    <name evidence="14" type="ORF">PC41400_27020</name>
</gene>
<dbReference type="FunFam" id="3.40.50.980:FF:000001">
    <property type="entry name" value="Non-ribosomal peptide synthetase"/>
    <property type="match status" value="3"/>
</dbReference>
<evidence type="ECO:0000256" key="8">
    <source>
        <dbReference type="ARBA" id="ARBA00022898"/>
    </source>
</evidence>
<dbReference type="InterPro" id="IPR009081">
    <property type="entry name" value="PP-bd_ACP"/>
</dbReference>
<keyword evidence="7" id="KW-0677">Repeat</keyword>
<dbReference type="Gene3D" id="3.40.50.980">
    <property type="match status" value="6"/>
</dbReference>
<dbReference type="PROSITE" id="PS00600">
    <property type="entry name" value="AA_TRANSFER_CLASS_3"/>
    <property type="match status" value="1"/>
</dbReference>
<dbReference type="InterPro" id="IPR006162">
    <property type="entry name" value="Ppantetheine_attach_site"/>
</dbReference>
<evidence type="ECO:0000256" key="10">
    <source>
        <dbReference type="ARBA" id="ARBA00023268"/>
    </source>
</evidence>
<feature type="region of interest" description="Disordered" evidence="11">
    <location>
        <begin position="1403"/>
        <end position="1422"/>
    </location>
</feature>
<dbReference type="PROSITE" id="PS52004">
    <property type="entry name" value="KS3_2"/>
    <property type="match status" value="1"/>
</dbReference>
<keyword evidence="8" id="KW-0663">Pyridoxal phosphate</keyword>
<dbReference type="InterPro" id="IPR045851">
    <property type="entry name" value="AMP-bd_C_sf"/>
</dbReference>
<keyword evidence="6" id="KW-0808">Transferase</keyword>
<name>A0A410X3E0_9BACL</name>
<dbReference type="InterPro" id="IPR036736">
    <property type="entry name" value="ACP-like_sf"/>
</dbReference>
<dbReference type="GO" id="GO:0031177">
    <property type="term" value="F:phosphopantetheine binding"/>
    <property type="evidence" value="ECO:0007669"/>
    <property type="project" value="InterPro"/>
</dbReference>
<dbReference type="PANTHER" id="PTHR45527">
    <property type="entry name" value="NONRIBOSOMAL PEPTIDE SYNTHETASE"/>
    <property type="match status" value="1"/>
</dbReference>
<keyword evidence="3" id="KW-0596">Phosphopantetheine</keyword>
<evidence type="ECO:0000256" key="6">
    <source>
        <dbReference type="ARBA" id="ARBA00022679"/>
    </source>
</evidence>
<dbReference type="InterPro" id="IPR020841">
    <property type="entry name" value="PKS_Beta-ketoAc_synthase_dom"/>
</dbReference>
<evidence type="ECO:0000256" key="2">
    <source>
        <dbReference type="ARBA" id="ARBA00006432"/>
    </source>
</evidence>
<feature type="domain" description="Carrier" evidence="12">
    <location>
        <begin position="4848"/>
        <end position="4923"/>
    </location>
</feature>
<dbReference type="Proteomes" id="UP000288943">
    <property type="component" value="Chromosome"/>
</dbReference>
<dbReference type="Gene3D" id="3.40.640.10">
    <property type="entry name" value="Type I PLP-dependent aspartate aminotransferase-like (Major domain)"/>
    <property type="match status" value="1"/>
</dbReference>
<evidence type="ECO:0000313" key="14">
    <source>
        <dbReference type="EMBL" id="QAV21129.1"/>
    </source>
</evidence>
<feature type="domain" description="Carrier" evidence="12">
    <location>
        <begin position="1321"/>
        <end position="1399"/>
    </location>
</feature>
<keyword evidence="5" id="KW-0436">Ligase</keyword>
<evidence type="ECO:0008006" key="16">
    <source>
        <dbReference type="Google" id="ProtNLM"/>
    </source>
</evidence>
<dbReference type="InterPro" id="IPR014030">
    <property type="entry name" value="Ketoacyl_synth_N"/>
</dbReference>
<feature type="domain" description="Carrier" evidence="12">
    <location>
        <begin position="579"/>
        <end position="654"/>
    </location>
</feature>
<dbReference type="Gene3D" id="1.10.1240.100">
    <property type="match status" value="1"/>
</dbReference>
<dbReference type="Pfam" id="PF00202">
    <property type="entry name" value="Aminotran_3"/>
    <property type="match status" value="1"/>
</dbReference>